<proteinExistence type="predicted"/>
<dbReference type="Proteomes" id="UP000054820">
    <property type="component" value="Unassembled WGS sequence"/>
</dbReference>
<feature type="signal peptide" evidence="1">
    <location>
        <begin position="1"/>
        <end position="23"/>
    </location>
</feature>
<evidence type="ECO:0000256" key="1">
    <source>
        <dbReference type="SAM" id="SignalP"/>
    </source>
</evidence>
<dbReference type="RefSeq" id="WP_058478407.1">
    <property type="nucleotide sequence ID" value="NZ_CAAAIO010000021.1"/>
</dbReference>
<protein>
    <recommendedName>
        <fullName evidence="6">Avidin family</fullName>
    </recommendedName>
</protein>
<dbReference type="AlphaFoldDB" id="A0A378LIB3"/>
<gene>
    <name evidence="2" type="ORF">Lstg_2891</name>
    <name evidence="3" type="ORF">NCTC11991_02461</name>
</gene>
<dbReference type="EMBL" id="LNYZ01000030">
    <property type="protein sequence ID" value="KTD71683.1"/>
    <property type="molecule type" value="Genomic_DNA"/>
</dbReference>
<sequence>MKAAVAGISLTAILYFITPTIYADNPTASTSPSLAGNYKCQWNGTLLGNKNFSLTISQTGDTYNSEWDDSTGNPVLYGTGLMSPNVNNFMSSSFWGVADNTIIGVLSITIKPDGSLQGNWISQSGKDTGTTTCTKGK</sequence>
<dbReference type="OrthoDB" id="5651488at2"/>
<evidence type="ECO:0000313" key="3">
    <source>
        <dbReference type="EMBL" id="STY23851.1"/>
    </source>
</evidence>
<accession>A0A378LIB3</accession>
<reference evidence="2 4" key="1">
    <citation type="submission" date="2015-11" db="EMBL/GenBank/DDBJ databases">
        <title>Genomic analysis of 38 Legionella species identifies large and diverse effector repertoires.</title>
        <authorList>
            <person name="Burstein D."/>
            <person name="Amaro F."/>
            <person name="Zusman T."/>
            <person name="Lifshitz Z."/>
            <person name="Cohen O."/>
            <person name="Gilbert J.A."/>
            <person name="Pupko T."/>
            <person name="Shuman H.A."/>
            <person name="Segal G."/>
        </authorList>
    </citation>
    <scope>NUCLEOTIDE SEQUENCE [LARGE SCALE GENOMIC DNA]</scope>
    <source>
        <strain evidence="2 4">SC-18-C9</strain>
    </source>
</reference>
<evidence type="ECO:0008006" key="6">
    <source>
        <dbReference type="Google" id="ProtNLM"/>
    </source>
</evidence>
<evidence type="ECO:0000313" key="2">
    <source>
        <dbReference type="EMBL" id="KTD71683.1"/>
    </source>
</evidence>
<reference evidence="3 5" key="2">
    <citation type="submission" date="2018-06" db="EMBL/GenBank/DDBJ databases">
        <authorList>
            <consortium name="Pathogen Informatics"/>
            <person name="Doyle S."/>
        </authorList>
    </citation>
    <scope>NUCLEOTIDE SEQUENCE [LARGE SCALE GENOMIC DNA]</scope>
    <source>
        <strain evidence="3 5">NCTC11991</strain>
    </source>
</reference>
<dbReference type="Proteomes" id="UP000255110">
    <property type="component" value="Unassembled WGS sequence"/>
</dbReference>
<evidence type="ECO:0000313" key="4">
    <source>
        <dbReference type="Proteomes" id="UP000054820"/>
    </source>
</evidence>
<keyword evidence="4" id="KW-1185">Reference proteome</keyword>
<feature type="chain" id="PRO_5017069253" description="Avidin family" evidence="1">
    <location>
        <begin position="24"/>
        <end position="137"/>
    </location>
</feature>
<dbReference type="STRING" id="460.Lstg_2891"/>
<name>A0A378LIB3_9GAMM</name>
<dbReference type="EMBL" id="UGOY01000001">
    <property type="protein sequence ID" value="STY23851.1"/>
    <property type="molecule type" value="Genomic_DNA"/>
</dbReference>
<keyword evidence="1" id="KW-0732">Signal</keyword>
<evidence type="ECO:0000313" key="5">
    <source>
        <dbReference type="Proteomes" id="UP000255110"/>
    </source>
</evidence>
<organism evidence="3 5">
    <name type="scientific">Legionella steigerwaltii</name>
    <dbReference type="NCBI Taxonomy" id="460"/>
    <lineage>
        <taxon>Bacteria</taxon>
        <taxon>Pseudomonadati</taxon>
        <taxon>Pseudomonadota</taxon>
        <taxon>Gammaproteobacteria</taxon>
        <taxon>Legionellales</taxon>
        <taxon>Legionellaceae</taxon>
        <taxon>Legionella</taxon>
    </lineage>
</organism>